<dbReference type="Proteomes" id="UP000321058">
    <property type="component" value="Unassembled WGS sequence"/>
</dbReference>
<proteinExistence type="predicted"/>
<dbReference type="AlphaFoldDB" id="A0A512NKS4"/>
<reference evidence="2 3" key="1">
    <citation type="submission" date="2019-07" db="EMBL/GenBank/DDBJ databases">
        <title>Whole genome shotgun sequence of Reyranella soli NBRC 108950.</title>
        <authorList>
            <person name="Hosoyama A."/>
            <person name="Uohara A."/>
            <person name="Ohji S."/>
            <person name="Ichikawa N."/>
        </authorList>
    </citation>
    <scope>NUCLEOTIDE SEQUENCE [LARGE SCALE GENOMIC DNA]</scope>
    <source>
        <strain evidence="2 3">NBRC 108950</strain>
    </source>
</reference>
<comment type="caution">
    <text evidence="2">The sequence shown here is derived from an EMBL/GenBank/DDBJ whole genome shotgun (WGS) entry which is preliminary data.</text>
</comment>
<dbReference type="Gene3D" id="1.25.40.10">
    <property type="entry name" value="Tetratricopeptide repeat domain"/>
    <property type="match status" value="1"/>
</dbReference>
<accession>A0A512NKS4</accession>
<keyword evidence="3" id="KW-1185">Reference proteome</keyword>
<gene>
    <name evidence="2" type="ORF">RSO01_67010</name>
</gene>
<evidence type="ECO:0000313" key="2">
    <source>
        <dbReference type="EMBL" id="GEP59535.1"/>
    </source>
</evidence>
<dbReference type="RefSeq" id="WP_147154908.1">
    <property type="nucleotide sequence ID" value="NZ_BKAJ01000133.1"/>
</dbReference>
<dbReference type="EMBL" id="BKAJ01000133">
    <property type="protein sequence ID" value="GEP59535.1"/>
    <property type="molecule type" value="Genomic_DNA"/>
</dbReference>
<dbReference type="OrthoDB" id="9554575at2"/>
<evidence type="ECO:0000256" key="1">
    <source>
        <dbReference type="SAM" id="SignalP"/>
    </source>
</evidence>
<dbReference type="InterPro" id="IPR011990">
    <property type="entry name" value="TPR-like_helical_dom_sf"/>
</dbReference>
<organism evidence="2 3">
    <name type="scientific">Reyranella soli</name>
    <dbReference type="NCBI Taxonomy" id="1230389"/>
    <lineage>
        <taxon>Bacteria</taxon>
        <taxon>Pseudomonadati</taxon>
        <taxon>Pseudomonadota</taxon>
        <taxon>Alphaproteobacteria</taxon>
        <taxon>Hyphomicrobiales</taxon>
        <taxon>Reyranellaceae</taxon>
        <taxon>Reyranella</taxon>
    </lineage>
</organism>
<keyword evidence="1" id="KW-0732">Signal</keyword>
<evidence type="ECO:0000313" key="3">
    <source>
        <dbReference type="Proteomes" id="UP000321058"/>
    </source>
</evidence>
<dbReference type="SUPFAM" id="SSF48452">
    <property type="entry name" value="TPR-like"/>
    <property type="match status" value="1"/>
</dbReference>
<name>A0A512NKS4_9HYPH</name>
<feature type="chain" id="PRO_5021979173" evidence="1">
    <location>
        <begin position="20"/>
        <end position="222"/>
    </location>
</feature>
<sequence length="222" mass="24278">MRRAVLLLVVFATSLAALAQQRFDFKVREDMFAGMDGDNEAFDRAMKLIDDTLAKQPDHAEALVWRGDGRVFMAGQAFQRGDIAAGRKLYTEGLADMERAVALAPNDIAVRVPRASGLLPTARAVRRADRAEADRLTRTAVDDFEFVLQASQPFWNKMSEHGQGEVLGALADGWLQLGDVAKANAYLDRMTAELPGTPYAKNAAARRSDPLAKISLTCLGCH</sequence>
<feature type="signal peptide" evidence="1">
    <location>
        <begin position="1"/>
        <end position="19"/>
    </location>
</feature>
<protein>
    <submittedName>
        <fullName evidence="2">Uncharacterized protein</fullName>
    </submittedName>
</protein>